<keyword evidence="10" id="KW-0809">Transit peptide</keyword>
<comment type="function">
    <text evidence="1">Accessory subunit of the mitochondrial membrane respiratory chain NADH dehydrogenase (Complex I), that is believed not to be involved in catalysis. Complex I functions in the transfer of electrons from NADH to the respiratory chain. The immediate electron acceptor for the enzyme is believed to be ubiquinone.</text>
</comment>
<dbReference type="AlphaFoldDB" id="A0A0P7V4F4"/>
<dbReference type="EMBL" id="JARO02004910">
    <property type="protein sequence ID" value="KPP67695.1"/>
    <property type="molecule type" value="Genomic_DNA"/>
</dbReference>
<sequence length="69" mass="7799">MSLNRVLLQSATVSKGITRCFFTARKPDNTNPNWLRVGLAFGSTAAIWALLFKQHSDDVSEYKRRNGLE</sequence>
<keyword evidence="12 17" id="KW-1133">Transmembrane helix</keyword>
<evidence type="ECO:0000256" key="12">
    <source>
        <dbReference type="ARBA" id="ARBA00022989"/>
    </source>
</evidence>
<dbReference type="GeneID" id="108925714"/>
<dbReference type="Ensembl" id="ENSSFOT00015031614.2">
    <property type="protein sequence ID" value="ENSSFOP00015031262.2"/>
    <property type="gene ID" value="ENSSFOG00015020037.2"/>
</dbReference>
<dbReference type="Pfam" id="PF15088">
    <property type="entry name" value="NADH_dh_m_C1"/>
    <property type="match status" value="1"/>
</dbReference>
<evidence type="ECO:0000256" key="16">
    <source>
        <dbReference type="ARBA" id="ARBA00032841"/>
    </source>
</evidence>
<dbReference type="Proteomes" id="UP000694397">
    <property type="component" value="Chromosome 16"/>
</dbReference>
<evidence type="ECO:0000256" key="1">
    <source>
        <dbReference type="ARBA" id="ARBA00003195"/>
    </source>
</evidence>
<evidence type="ECO:0000256" key="9">
    <source>
        <dbReference type="ARBA" id="ARBA00022792"/>
    </source>
</evidence>
<comment type="similarity">
    <text evidence="3">Belongs to the complex I NDUFC1 subunit family.</text>
</comment>
<dbReference type="RefSeq" id="XP_018593392.1">
    <property type="nucleotide sequence ID" value="XM_018737876.2"/>
</dbReference>
<evidence type="ECO:0000313" key="21">
    <source>
        <dbReference type="Proteomes" id="UP000694397"/>
    </source>
</evidence>
<reference evidence="19" key="3">
    <citation type="submission" date="2025-05" db="UniProtKB">
        <authorList>
            <consortium name="Ensembl"/>
        </authorList>
    </citation>
    <scope>IDENTIFICATION</scope>
</reference>
<reference evidence="18 20" key="1">
    <citation type="submission" date="2015-08" db="EMBL/GenBank/DDBJ databases">
        <title>The genome of the Asian arowana (Scleropages formosus).</title>
        <authorList>
            <person name="Tan M.H."/>
            <person name="Gan H.M."/>
            <person name="Croft L.J."/>
            <person name="Austin C.M."/>
        </authorList>
    </citation>
    <scope>NUCLEOTIDE SEQUENCE [LARGE SCALE GENOMIC DNA]</scope>
    <source>
        <strain evidence="18">Aro1</strain>
    </source>
</reference>
<evidence type="ECO:0000313" key="20">
    <source>
        <dbReference type="Proteomes" id="UP000034805"/>
    </source>
</evidence>
<protein>
    <recommendedName>
        <fullName evidence="5">NADH dehydrogenase [ubiquinone] 1 subunit C1, mitochondrial</fullName>
    </recommendedName>
    <alternativeName>
        <fullName evidence="15">Complex I-KFYI</fullName>
    </alternativeName>
    <alternativeName>
        <fullName evidence="16">NADH-ubiquinone oxidoreductase KFYI subunit</fullName>
    </alternativeName>
</protein>
<evidence type="ECO:0000256" key="15">
    <source>
        <dbReference type="ARBA" id="ARBA00030166"/>
    </source>
</evidence>
<evidence type="ECO:0000256" key="10">
    <source>
        <dbReference type="ARBA" id="ARBA00022946"/>
    </source>
</evidence>
<proteinExistence type="inferred from homology"/>
<keyword evidence="14 17" id="KW-0472">Membrane</keyword>
<comment type="subunit">
    <text evidence="4">Complex I is composed of 45 different subunits.</text>
</comment>
<evidence type="ECO:0000256" key="11">
    <source>
        <dbReference type="ARBA" id="ARBA00022982"/>
    </source>
</evidence>
<dbReference type="STRING" id="113540.ENSSFOP00015031262"/>
<organism evidence="18 20">
    <name type="scientific">Scleropages formosus</name>
    <name type="common">Asian bonytongue</name>
    <name type="synonym">Osteoglossum formosum</name>
    <dbReference type="NCBI Taxonomy" id="113540"/>
    <lineage>
        <taxon>Eukaryota</taxon>
        <taxon>Metazoa</taxon>
        <taxon>Chordata</taxon>
        <taxon>Craniata</taxon>
        <taxon>Vertebrata</taxon>
        <taxon>Euteleostomi</taxon>
        <taxon>Actinopterygii</taxon>
        <taxon>Neopterygii</taxon>
        <taxon>Teleostei</taxon>
        <taxon>Osteoglossocephala</taxon>
        <taxon>Osteoglossomorpha</taxon>
        <taxon>Osteoglossiformes</taxon>
        <taxon>Osteoglossidae</taxon>
        <taxon>Scleropages</taxon>
    </lineage>
</organism>
<evidence type="ECO:0000256" key="8">
    <source>
        <dbReference type="ARBA" id="ARBA00022692"/>
    </source>
</evidence>
<gene>
    <name evidence="19" type="primary">ndufc1</name>
    <name evidence="18" type="ORF">Z043_113688</name>
</gene>
<dbReference type="InterPro" id="IPR026192">
    <property type="entry name" value="NDUFC1"/>
</dbReference>
<evidence type="ECO:0000256" key="17">
    <source>
        <dbReference type="SAM" id="Phobius"/>
    </source>
</evidence>
<dbReference type="CTD" id="4717"/>
<dbReference type="Proteomes" id="UP000034805">
    <property type="component" value="Unassembled WGS sequence"/>
</dbReference>
<dbReference type="PANTHER" id="PTHR17097">
    <property type="entry name" value="NADH-UBIQUINONE OXIDOREDUCTASE KFYI SUBUNIT"/>
    <property type="match status" value="1"/>
</dbReference>
<keyword evidence="9" id="KW-0999">Mitochondrion inner membrane</keyword>
<dbReference type="KEGG" id="sfm:108925714"/>
<dbReference type="GeneTree" id="ENSGT01030000235247"/>
<comment type="subcellular location">
    <subcellularLocation>
        <location evidence="2">Mitochondrion inner membrane</location>
        <topology evidence="2">Single-pass membrane protein</topology>
    </subcellularLocation>
</comment>
<feature type="transmembrane region" description="Helical" evidence="17">
    <location>
        <begin position="34"/>
        <end position="52"/>
    </location>
</feature>
<keyword evidence="6" id="KW-0813">Transport</keyword>
<accession>A0A0P7V4F4</accession>
<keyword evidence="13" id="KW-0496">Mitochondrion</keyword>
<dbReference type="OrthoDB" id="9900059at2759"/>
<keyword evidence="11" id="KW-0249">Electron transport</keyword>
<dbReference type="PANTHER" id="PTHR17097:SF0">
    <property type="entry name" value="NADH DEHYDROGENASE [UBIQUINONE] 1 SUBUNIT C1, MITOCHONDRIAL"/>
    <property type="match status" value="1"/>
</dbReference>
<reference evidence="19 21" key="2">
    <citation type="submission" date="2019-04" db="EMBL/GenBank/DDBJ databases">
        <authorList>
            <consortium name="Wellcome Sanger Institute Data Sharing"/>
        </authorList>
    </citation>
    <scope>NUCLEOTIDE SEQUENCE [LARGE SCALE GENOMIC DNA]</scope>
</reference>
<evidence type="ECO:0000256" key="7">
    <source>
        <dbReference type="ARBA" id="ARBA00022660"/>
    </source>
</evidence>
<name>A0A0P7V4F4_SCLFO</name>
<keyword evidence="21" id="KW-1185">Reference proteome</keyword>
<evidence type="ECO:0000256" key="13">
    <source>
        <dbReference type="ARBA" id="ARBA00023128"/>
    </source>
</evidence>
<evidence type="ECO:0000256" key="4">
    <source>
        <dbReference type="ARBA" id="ARBA00011533"/>
    </source>
</evidence>
<evidence type="ECO:0000256" key="5">
    <source>
        <dbReference type="ARBA" id="ARBA00016767"/>
    </source>
</evidence>
<evidence type="ECO:0000256" key="2">
    <source>
        <dbReference type="ARBA" id="ARBA00004434"/>
    </source>
</evidence>
<keyword evidence="8 17" id="KW-0812">Transmembrane</keyword>
<dbReference type="GO" id="GO:0005743">
    <property type="term" value="C:mitochondrial inner membrane"/>
    <property type="evidence" value="ECO:0007669"/>
    <property type="project" value="UniProtKB-SubCell"/>
</dbReference>
<keyword evidence="7" id="KW-0679">Respiratory chain</keyword>
<evidence type="ECO:0000313" key="19">
    <source>
        <dbReference type="Ensembl" id="ENSSFOP00015031262.2"/>
    </source>
</evidence>
<evidence type="ECO:0000256" key="6">
    <source>
        <dbReference type="ARBA" id="ARBA00022448"/>
    </source>
</evidence>
<dbReference type="GO" id="GO:0045271">
    <property type="term" value="C:respiratory chain complex I"/>
    <property type="evidence" value="ECO:0007669"/>
    <property type="project" value="InterPro"/>
</dbReference>
<evidence type="ECO:0000256" key="3">
    <source>
        <dbReference type="ARBA" id="ARBA00008713"/>
    </source>
</evidence>
<evidence type="ECO:0000256" key="14">
    <source>
        <dbReference type="ARBA" id="ARBA00023136"/>
    </source>
</evidence>
<evidence type="ECO:0000313" key="18">
    <source>
        <dbReference type="EMBL" id="KPP67695.1"/>
    </source>
</evidence>